<keyword evidence="1" id="KW-0472">Membrane</keyword>
<keyword evidence="1" id="KW-1133">Transmembrane helix</keyword>
<dbReference type="AlphaFoldDB" id="A0A409WH93"/>
<accession>A0A409WH93</accession>
<proteinExistence type="predicted"/>
<organism evidence="2 3">
    <name type="scientific">Gymnopilus dilepis</name>
    <dbReference type="NCBI Taxonomy" id="231916"/>
    <lineage>
        <taxon>Eukaryota</taxon>
        <taxon>Fungi</taxon>
        <taxon>Dikarya</taxon>
        <taxon>Basidiomycota</taxon>
        <taxon>Agaricomycotina</taxon>
        <taxon>Agaricomycetes</taxon>
        <taxon>Agaricomycetidae</taxon>
        <taxon>Agaricales</taxon>
        <taxon>Agaricineae</taxon>
        <taxon>Hymenogastraceae</taxon>
        <taxon>Gymnopilus</taxon>
    </lineage>
</organism>
<dbReference type="InParanoid" id="A0A409WH93"/>
<dbReference type="EMBL" id="NHYE01005071">
    <property type="protein sequence ID" value="PPQ77908.1"/>
    <property type="molecule type" value="Genomic_DNA"/>
</dbReference>
<reference evidence="2 3" key="1">
    <citation type="journal article" date="2018" name="Evol. Lett.">
        <title>Horizontal gene cluster transfer increased hallucinogenic mushroom diversity.</title>
        <authorList>
            <person name="Reynolds H.T."/>
            <person name="Vijayakumar V."/>
            <person name="Gluck-Thaler E."/>
            <person name="Korotkin H.B."/>
            <person name="Matheny P.B."/>
            <person name="Slot J.C."/>
        </authorList>
    </citation>
    <scope>NUCLEOTIDE SEQUENCE [LARGE SCALE GENOMIC DNA]</scope>
    <source>
        <strain evidence="2 3">SRW20</strain>
    </source>
</reference>
<evidence type="ECO:0000256" key="1">
    <source>
        <dbReference type="SAM" id="Phobius"/>
    </source>
</evidence>
<evidence type="ECO:0000313" key="3">
    <source>
        <dbReference type="Proteomes" id="UP000284706"/>
    </source>
</evidence>
<keyword evidence="1" id="KW-0812">Transmembrane</keyword>
<feature type="transmembrane region" description="Helical" evidence="1">
    <location>
        <begin position="124"/>
        <end position="144"/>
    </location>
</feature>
<sequence>MFVIATADVIVTITYLFRDGLVGKLSADPPTKYVLFVTNKYSSSTPQFFEGGVPDGIIQFYRFHLTVCLGWKTRGIILSFTCAFLALSTGISIVNLFKTSLLIFVLACGYFYAQSPTAKSYRLYTTYMWMTFALNAALSLITVSRNIYLVRTARSVLGSDIVRRYPATISTLLDSGIVYSLYLLIDLIAQSLVLDAGLNQIVGIVPTLLIIRLSIPGRARQDSIDTSGTPVLDSIPSIGELESELPLDISQDAVGIQMDARTAGQTEHA</sequence>
<comment type="caution">
    <text evidence="2">The sequence shown here is derived from an EMBL/GenBank/DDBJ whole genome shotgun (WGS) entry which is preliminary data.</text>
</comment>
<feature type="transmembrane region" description="Helical" evidence="1">
    <location>
        <begin position="165"/>
        <end position="185"/>
    </location>
</feature>
<feature type="transmembrane region" description="Helical" evidence="1">
    <location>
        <begin position="197"/>
        <end position="215"/>
    </location>
</feature>
<keyword evidence="3" id="KW-1185">Reference proteome</keyword>
<feature type="transmembrane region" description="Helical" evidence="1">
    <location>
        <begin position="82"/>
        <end position="112"/>
    </location>
</feature>
<protein>
    <submittedName>
        <fullName evidence="2">Uncharacterized protein</fullName>
    </submittedName>
</protein>
<dbReference type="Proteomes" id="UP000284706">
    <property type="component" value="Unassembled WGS sequence"/>
</dbReference>
<name>A0A409WH93_9AGAR</name>
<gene>
    <name evidence="2" type="ORF">CVT26_005178</name>
</gene>
<evidence type="ECO:0000313" key="2">
    <source>
        <dbReference type="EMBL" id="PPQ77908.1"/>
    </source>
</evidence>
<dbReference type="OrthoDB" id="3226582at2759"/>